<dbReference type="GO" id="GO:0006508">
    <property type="term" value="P:proteolysis"/>
    <property type="evidence" value="ECO:0007669"/>
    <property type="project" value="UniProtKB-KW"/>
</dbReference>
<dbReference type="InterPro" id="IPR021109">
    <property type="entry name" value="Peptidase_aspartic_dom_sf"/>
</dbReference>
<keyword evidence="7" id="KW-0732">Signal</keyword>
<protein>
    <recommendedName>
        <fullName evidence="8">Peptidase A1 domain-containing protein</fullName>
    </recommendedName>
</protein>
<evidence type="ECO:0000256" key="7">
    <source>
        <dbReference type="SAM" id="SignalP"/>
    </source>
</evidence>
<evidence type="ECO:0000313" key="9">
    <source>
        <dbReference type="EMBL" id="KAK7689069.1"/>
    </source>
</evidence>
<keyword evidence="10" id="KW-1185">Reference proteome</keyword>
<keyword evidence="3 6" id="KW-0064">Aspartyl protease</keyword>
<feature type="domain" description="Peptidase A1" evidence="8">
    <location>
        <begin position="115"/>
        <end position="421"/>
    </location>
</feature>
<evidence type="ECO:0000259" key="8">
    <source>
        <dbReference type="PROSITE" id="PS51767"/>
    </source>
</evidence>
<gene>
    <name evidence="9" type="ORF">QCA50_007760</name>
</gene>
<dbReference type="PANTHER" id="PTHR47966">
    <property type="entry name" value="BETA-SITE APP-CLEAVING ENZYME, ISOFORM A-RELATED"/>
    <property type="match status" value="1"/>
</dbReference>
<comment type="similarity">
    <text evidence="1 6">Belongs to the peptidase A1 family.</text>
</comment>
<evidence type="ECO:0000313" key="10">
    <source>
        <dbReference type="Proteomes" id="UP001385951"/>
    </source>
</evidence>
<evidence type="ECO:0000256" key="1">
    <source>
        <dbReference type="ARBA" id="ARBA00007447"/>
    </source>
</evidence>
<dbReference type="AlphaFoldDB" id="A0AAW0GBP3"/>
<dbReference type="Pfam" id="PF00026">
    <property type="entry name" value="Asp"/>
    <property type="match status" value="1"/>
</dbReference>
<evidence type="ECO:0000256" key="3">
    <source>
        <dbReference type="ARBA" id="ARBA00022750"/>
    </source>
</evidence>
<dbReference type="InterPro" id="IPR001461">
    <property type="entry name" value="Aspartic_peptidase_A1"/>
</dbReference>
<comment type="caution">
    <text evidence="9">The sequence shown here is derived from an EMBL/GenBank/DDBJ whole genome shotgun (WGS) entry which is preliminary data.</text>
</comment>
<dbReference type="InterPro" id="IPR034164">
    <property type="entry name" value="Pepsin-like_dom"/>
</dbReference>
<reference evidence="9 10" key="1">
    <citation type="submission" date="2022-09" db="EMBL/GenBank/DDBJ databases">
        <authorList>
            <person name="Palmer J.M."/>
        </authorList>
    </citation>
    <scope>NUCLEOTIDE SEQUENCE [LARGE SCALE GENOMIC DNA]</scope>
    <source>
        <strain evidence="9 10">DSM 7382</strain>
    </source>
</reference>
<dbReference type="SUPFAM" id="SSF50630">
    <property type="entry name" value="Acid proteases"/>
    <property type="match status" value="1"/>
</dbReference>
<dbReference type="InterPro" id="IPR001969">
    <property type="entry name" value="Aspartic_peptidase_AS"/>
</dbReference>
<dbReference type="FunFam" id="2.40.70.10:FF:000115">
    <property type="entry name" value="Lysosomal aspartic protease"/>
    <property type="match status" value="1"/>
</dbReference>
<keyword evidence="2 6" id="KW-0645">Protease</keyword>
<dbReference type="PROSITE" id="PS51767">
    <property type="entry name" value="PEPTIDASE_A1"/>
    <property type="match status" value="1"/>
</dbReference>
<dbReference type="InterPro" id="IPR033121">
    <property type="entry name" value="PEPTIDASE_A1"/>
</dbReference>
<feature type="chain" id="PRO_5043407311" description="Peptidase A1 domain-containing protein" evidence="7">
    <location>
        <begin position="19"/>
        <end position="424"/>
    </location>
</feature>
<proteinExistence type="inferred from homology"/>
<dbReference type="Proteomes" id="UP001385951">
    <property type="component" value="Unassembled WGS sequence"/>
</dbReference>
<evidence type="ECO:0000256" key="5">
    <source>
        <dbReference type="PIRSR" id="PIRSR601461-1"/>
    </source>
</evidence>
<sequence>MFCKATLVTVALALLASAGPLVEQRSEPISIPLAKRSSLTKEDGTFNHDKAVLHNVKIQNKYRQNLINLQQNKGLEAFNEGAEIKPLAVVPASIPASIQKRQKESLVDQESDTEWTGTVTIGSNSQSFVIDFDTGSSDLWVPNASKCTGCSGKHTYTSTASTTSKSQSGSFSIQYGDGSTVSGPIFKDTVTVAGIKATSQSFSAVTSLSSLFNDDPIDGILGLAFQDISNLNAAPFFQNAFAEGAVPSNVFAFKLASSGSELYLGGTNTALYTGAIEYHTVTSSGFWQATGAKALVGTKAVVSGFDTIIDSGTTIMYGPPAAVKTFYAAIPGSKVYDSSNGYYSYPCSTPPTVGFSWGGKTWAISSTNFNLGQTTTGSTQCVGALAGQDLGLGSNVWLLGDSFMKNVYTAFNFDTNSVGFATLK</sequence>
<evidence type="ECO:0000256" key="2">
    <source>
        <dbReference type="ARBA" id="ARBA00022670"/>
    </source>
</evidence>
<dbReference type="Gene3D" id="2.40.70.10">
    <property type="entry name" value="Acid Proteases"/>
    <property type="match status" value="2"/>
</dbReference>
<feature type="active site" evidence="5">
    <location>
        <position position="310"/>
    </location>
</feature>
<name>A0AAW0GBP3_9APHY</name>
<feature type="signal peptide" evidence="7">
    <location>
        <begin position="1"/>
        <end position="18"/>
    </location>
</feature>
<dbReference type="GO" id="GO:0004190">
    <property type="term" value="F:aspartic-type endopeptidase activity"/>
    <property type="evidence" value="ECO:0007669"/>
    <property type="project" value="UniProtKB-KW"/>
</dbReference>
<accession>A0AAW0GBP3</accession>
<dbReference type="CDD" id="cd05471">
    <property type="entry name" value="pepsin_like"/>
    <property type="match status" value="1"/>
</dbReference>
<dbReference type="PRINTS" id="PR00792">
    <property type="entry name" value="PEPSIN"/>
</dbReference>
<dbReference type="PROSITE" id="PS00141">
    <property type="entry name" value="ASP_PROTEASE"/>
    <property type="match status" value="1"/>
</dbReference>
<evidence type="ECO:0000256" key="6">
    <source>
        <dbReference type="RuleBase" id="RU000454"/>
    </source>
</evidence>
<feature type="active site" evidence="5">
    <location>
        <position position="133"/>
    </location>
</feature>
<dbReference type="EMBL" id="JASBNA010000009">
    <property type="protein sequence ID" value="KAK7689069.1"/>
    <property type="molecule type" value="Genomic_DNA"/>
</dbReference>
<dbReference type="PANTHER" id="PTHR47966:SF51">
    <property type="entry name" value="BETA-SITE APP-CLEAVING ENZYME, ISOFORM A-RELATED"/>
    <property type="match status" value="1"/>
</dbReference>
<organism evidence="9 10">
    <name type="scientific">Cerrena zonata</name>
    <dbReference type="NCBI Taxonomy" id="2478898"/>
    <lineage>
        <taxon>Eukaryota</taxon>
        <taxon>Fungi</taxon>
        <taxon>Dikarya</taxon>
        <taxon>Basidiomycota</taxon>
        <taxon>Agaricomycotina</taxon>
        <taxon>Agaricomycetes</taxon>
        <taxon>Polyporales</taxon>
        <taxon>Cerrenaceae</taxon>
        <taxon>Cerrena</taxon>
    </lineage>
</organism>
<evidence type="ECO:0000256" key="4">
    <source>
        <dbReference type="ARBA" id="ARBA00022801"/>
    </source>
</evidence>
<keyword evidence="4 6" id="KW-0378">Hydrolase</keyword>